<sequence>MENHSIDLAGGLSSNHRQVQPGLHFRHVIPLVGHVPHGAPTDALKQSEACSRFSMPLLCRIIRPATFARCNLAYISATSFHS</sequence>
<dbReference type="EMBL" id="BX294135">
    <property type="protein sequence ID" value="CAD72233.1"/>
    <property type="molecule type" value="Genomic_DNA"/>
</dbReference>
<organism evidence="1 2">
    <name type="scientific">Rhodopirellula baltica (strain DSM 10527 / NCIMB 13988 / SH1)</name>
    <dbReference type="NCBI Taxonomy" id="243090"/>
    <lineage>
        <taxon>Bacteria</taxon>
        <taxon>Pseudomonadati</taxon>
        <taxon>Planctomycetota</taxon>
        <taxon>Planctomycetia</taxon>
        <taxon>Pirellulales</taxon>
        <taxon>Pirellulaceae</taxon>
        <taxon>Rhodopirellula</taxon>
    </lineage>
</organism>
<name>Q7UWX9_RHOBA</name>
<accession>Q7UWX9</accession>
<dbReference type="Proteomes" id="UP000001025">
    <property type="component" value="Chromosome"/>
</dbReference>
<dbReference type="EnsemblBacteria" id="CAD72233">
    <property type="protein sequence ID" value="CAD72233"/>
    <property type="gene ID" value="RB1716"/>
</dbReference>
<evidence type="ECO:0000313" key="2">
    <source>
        <dbReference type="Proteomes" id="UP000001025"/>
    </source>
</evidence>
<keyword evidence="2" id="KW-1185">Reference proteome</keyword>
<gene>
    <name evidence="1" type="ordered locus">RB1716</name>
</gene>
<dbReference type="STRING" id="243090.RB1716"/>
<dbReference type="InParanoid" id="Q7UWX9"/>
<dbReference type="KEGG" id="rba:RB1716"/>
<proteinExistence type="predicted"/>
<evidence type="ECO:0000313" key="1">
    <source>
        <dbReference type="EMBL" id="CAD72233.1"/>
    </source>
</evidence>
<dbReference type="AlphaFoldDB" id="Q7UWX9"/>
<reference evidence="1 2" key="1">
    <citation type="journal article" date="2003" name="Proc. Natl. Acad. Sci. U.S.A.">
        <title>Complete genome sequence of the marine planctomycete Pirellula sp. strain 1.</title>
        <authorList>
            <person name="Gloeckner F.O."/>
            <person name="Kube M."/>
            <person name="Bauer M."/>
            <person name="Teeling H."/>
            <person name="Lombardot T."/>
            <person name="Ludwig W."/>
            <person name="Gade D."/>
            <person name="Beck A."/>
            <person name="Borzym K."/>
            <person name="Heitmann K."/>
            <person name="Rabus R."/>
            <person name="Schlesner H."/>
            <person name="Amann R."/>
            <person name="Reinhardt R."/>
        </authorList>
    </citation>
    <scope>NUCLEOTIDE SEQUENCE [LARGE SCALE GENOMIC DNA]</scope>
    <source>
        <strain evidence="2">DSM 10527 / NCIMB 13988 / SH1</strain>
    </source>
</reference>
<protein>
    <submittedName>
        <fullName evidence="1">Uncharacterized protein</fullName>
    </submittedName>
</protein>
<dbReference type="HOGENOM" id="CLU_2555978_0_0_0"/>